<dbReference type="EMBL" id="CM042054">
    <property type="protein sequence ID" value="KAI3707496.1"/>
    <property type="molecule type" value="Genomic_DNA"/>
</dbReference>
<comment type="caution">
    <text evidence="1">The sequence shown here is derived from an EMBL/GenBank/DDBJ whole genome shotgun (WGS) entry which is preliminary data.</text>
</comment>
<protein>
    <submittedName>
        <fullName evidence="1">Uncharacterized protein</fullName>
    </submittedName>
</protein>
<keyword evidence="2" id="KW-1185">Reference proteome</keyword>
<reference evidence="2" key="1">
    <citation type="journal article" date="2022" name="Mol. Ecol. Resour.">
        <title>The genomes of chicory, endive, great burdock and yacon provide insights into Asteraceae palaeo-polyploidization history and plant inulin production.</title>
        <authorList>
            <person name="Fan W."/>
            <person name="Wang S."/>
            <person name="Wang H."/>
            <person name="Wang A."/>
            <person name="Jiang F."/>
            <person name="Liu H."/>
            <person name="Zhao H."/>
            <person name="Xu D."/>
            <person name="Zhang Y."/>
        </authorList>
    </citation>
    <scope>NUCLEOTIDE SEQUENCE [LARGE SCALE GENOMIC DNA]</scope>
    <source>
        <strain evidence="2">cv. Niubang</strain>
    </source>
</reference>
<name>A0ACB9ABX0_ARCLA</name>
<reference evidence="1 2" key="2">
    <citation type="journal article" date="2022" name="Mol. Ecol. Resour.">
        <title>The genomes of chicory, endive, great burdock and yacon provide insights into Asteraceae paleo-polyploidization history and plant inulin production.</title>
        <authorList>
            <person name="Fan W."/>
            <person name="Wang S."/>
            <person name="Wang H."/>
            <person name="Wang A."/>
            <person name="Jiang F."/>
            <person name="Liu H."/>
            <person name="Zhao H."/>
            <person name="Xu D."/>
            <person name="Zhang Y."/>
        </authorList>
    </citation>
    <scope>NUCLEOTIDE SEQUENCE [LARGE SCALE GENOMIC DNA]</scope>
    <source>
        <strain evidence="2">cv. Niubang</strain>
    </source>
</reference>
<organism evidence="1 2">
    <name type="scientific">Arctium lappa</name>
    <name type="common">Greater burdock</name>
    <name type="synonym">Lappa major</name>
    <dbReference type="NCBI Taxonomy" id="4217"/>
    <lineage>
        <taxon>Eukaryota</taxon>
        <taxon>Viridiplantae</taxon>
        <taxon>Streptophyta</taxon>
        <taxon>Embryophyta</taxon>
        <taxon>Tracheophyta</taxon>
        <taxon>Spermatophyta</taxon>
        <taxon>Magnoliopsida</taxon>
        <taxon>eudicotyledons</taxon>
        <taxon>Gunneridae</taxon>
        <taxon>Pentapetalae</taxon>
        <taxon>asterids</taxon>
        <taxon>campanulids</taxon>
        <taxon>Asterales</taxon>
        <taxon>Asteraceae</taxon>
        <taxon>Carduoideae</taxon>
        <taxon>Cardueae</taxon>
        <taxon>Arctiinae</taxon>
        <taxon>Arctium</taxon>
    </lineage>
</organism>
<accession>A0ACB9ABX0</accession>
<gene>
    <name evidence="1" type="ORF">L6452_26072</name>
</gene>
<evidence type="ECO:0000313" key="2">
    <source>
        <dbReference type="Proteomes" id="UP001055879"/>
    </source>
</evidence>
<sequence length="71" mass="7249">MANEVHNSNPPTLLLGAPHDITNQNPTASRSVFTGSWGTSSSSSAVGDGGGGGGSDRRRTIVVVVDRLSEI</sequence>
<proteinExistence type="predicted"/>
<evidence type="ECO:0000313" key="1">
    <source>
        <dbReference type="EMBL" id="KAI3707496.1"/>
    </source>
</evidence>
<dbReference type="Proteomes" id="UP001055879">
    <property type="component" value="Linkage Group LG08"/>
</dbReference>